<dbReference type="EMBL" id="JBHRSM010000025">
    <property type="protein sequence ID" value="MFC3087359.1"/>
    <property type="molecule type" value="Genomic_DNA"/>
</dbReference>
<evidence type="ECO:0000313" key="11">
    <source>
        <dbReference type="Proteomes" id="UP001595445"/>
    </source>
</evidence>
<dbReference type="SMART" id="SM00382">
    <property type="entry name" value="AAA"/>
    <property type="match status" value="1"/>
</dbReference>
<feature type="transmembrane region" description="Helical" evidence="7">
    <location>
        <begin position="143"/>
        <end position="163"/>
    </location>
</feature>
<evidence type="ECO:0000256" key="4">
    <source>
        <dbReference type="ARBA" id="ARBA00022840"/>
    </source>
</evidence>
<dbReference type="InterPro" id="IPR011527">
    <property type="entry name" value="ABC1_TM_dom"/>
</dbReference>
<evidence type="ECO:0000256" key="5">
    <source>
        <dbReference type="ARBA" id="ARBA00022989"/>
    </source>
</evidence>
<keyword evidence="6 7" id="KW-0472">Membrane</keyword>
<dbReference type="SUPFAM" id="SSF90123">
    <property type="entry name" value="ABC transporter transmembrane region"/>
    <property type="match status" value="1"/>
</dbReference>
<feature type="transmembrane region" description="Helical" evidence="7">
    <location>
        <begin position="227"/>
        <end position="245"/>
    </location>
</feature>
<dbReference type="PROSITE" id="PS50929">
    <property type="entry name" value="ABC_TM1F"/>
    <property type="match status" value="1"/>
</dbReference>
<keyword evidence="5 7" id="KW-1133">Transmembrane helix</keyword>
<gene>
    <name evidence="10" type="ORF">ACFOD6_15010</name>
</gene>
<comment type="subcellular location">
    <subcellularLocation>
        <location evidence="1">Cell membrane</location>
        <topology evidence="1">Multi-pass membrane protein</topology>
    </subcellularLocation>
</comment>
<evidence type="ECO:0000256" key="2">
    <source>
        <dbReference type="ARBA" id="ARBA00022692"/>
    </source>
</evidence>
<reference evidence="11" key="1">
    <citation type="journal article" date="2019" name="Int. J. Syst. Evol. Microbiol.">
        <title>The Global Catalogue of Microorganisms (GCM) 10K type strain sequencing project: providing services to taxonomists for standard genome sequencing and annotation.</title>
        <authorList>
            <consortium name="The Broad Institute Genomics Platform"/>
            <consortium name="The Broad Institute Genome Sequencing Center for Infectious Disease"/>
            <person name="Wu L."/>
            <person name="Ma J."/>
        </authorList>
    </citation>
    <scope>NUCLEOTIDE SEQUENCE [LARGE SCALE GENOMIC DNA]</scope>
    <source>
        <strain evidence="11">KCTC 62102</strain>
    </source>
</reference>
<dbReference type="InterPro" id="IPR036640">
    <property type="entry name" value="ABC1_TM_sf"/>
</dbReference>
<name>A0ABV7DZ75_9RHOB</name>
<evidence type="ECO:0000256" key="3">
    <source>
        <dbReference type="ARBA" id="ARBA00022741"/>
    </source>
</evidence>
<dbReference type="Pfam" id="PF00005">
    <property type="entry name" value="ABC_tran"/>
    <property type="match status" value="1"/>
</dbReference>
<dbReference type="SUPFAM" id="SSF52540">
    <property type="entry name" value="P-loop containing nucleoside triphosphate hydrolases"/>
    <property type="match status" value="1"/>
</dbReference>
<dbReference type="CDD" id="cd18552">
    <property type="entry name" value="ABC_6TM_MsbA_like"/>
    <property type="match status" value="1"/>
</dbReference>
<protein>
    <submittedName>
        <fullName evidence="10">ABC transporter ATP-binding protein</fullName>
    </submittedName>
</protein>
<dbReference type="PROSITE" id="PS50893">
    <property type="entry name" value="ABC_TRANSPORTER_2"/>
    <property type="match status" value="1"/>
</dbReference>
<feature type="domain" description="ABC transporter" evidence="8">
    <location>
        <begin position="319"/>
        <end position="552"/>
    </location>
</feature>
<evidence type="ECO:0000313" key="10">
    <source>
        <dbReference type="EMBL" id="MFC3087359.1"/>
    </source>
</evidence>
<keyword evidence="2 7" id="KW-0812">Transmembrane</keyword>
<evidence type="ECO:0000256" key="7">
    <source>
        <dbReference type="SAM" id="Phobius"/>
    </source>
</evidence>
<dbReference type="Pfam" id="PF00664">
    <property type="entry name" value="ABC_membrane"/>
    <property type="match status" value="1"/>
</dbReference>
<evidence type="ECO:0000256" key="6">
    <source>
        <dbReference type="ARBA" id="ARBA00023136"/>
    </source>
</evidence>
<organism evidence="10 11">
    <name type="scientific">Tabrizicola soli</name>
    <dbReference type="NCBI Taxonomy" id="2185115"/>
    <lineage>
        <taxon>Bacteria</taxon>
        <taxon>Pseudomonadati</taxon>
        <taxon>Pseudomonadota</taxon>
        <taxon>Alphaproteobacteria</taxon>
        <taxon>Rhodobacterales</taxon>
        <taxon>Paracoccaceae</taxon>
        <taxon>Tabrizicola</taxon>
    </lineage>
</organism>
<dbReference type="InterPro" id="IPR003593">
    <property type="entry name" value="AAA+_ATPase"/>
</dbReference>
<dbReference type="GO" id="GO:0005524">
    <property type="term" value="F:ATP binding"/>
    <property type="evidence" value="ECO:0007669"/>
    <property type="project" value="UniProtKB-KW"/>
</dbReference>
<proteinExistence type="predicted"/>
<dbReference type="PROSITE" id="PS00211">
    <property type="entry name" value="ABC_TRANSPORTER_1"/>
    <property type="match status" value="1"/>
</dbReference>
<dbReference type="PANTHER" id="PTHR24221">
    <property type="entry name" value="ATP-BINDING CASSETTE SUB-FAMILY B"/>
    <property type="match status" value="1"/>
</dbReference>
<dbReference type="Gene3D" id="1.20.1560.10">
    <property type="entry name" value="ABC transporter type 1, transmembrane domain"/>
    <property type="match status" value="1"/>
</dbReference>
<accession>A0ABV7DZ75</accession>
<evidence type="ECO:0000259" key="8">
    <source>
        <dbReference type="PROSITE" id="PS50893"/>
    </source>
</evidence>
<dbReference type="InterPro" id="IPR003439">
    <property type="entry name" value="ABC_transporter-like_ATP-bd"/>
</dbReference>
<feature type="transmembrane region" description="Helical" evidence="7">
    <location>
        <begin position="29"/>
        <end position="51"/>
    </location>
</feature>
<dbReference type="Proteomes" id="UP001595445">
    <property type="component" value="Unassembled WGS sequence"/>
</dbReference>
<evidence type="ECO:0000256" key="1">
    <source>
        <dbReference type="ARBA" id="ARBA00004651"/>
    </source>
</evidence>
<comment type="caution">
    <text evidence="10">The sequence shown here is derived from an EMBL/GenBank/DDBJ whole genome shotgun (WGS) entry which is preliminary data.</text>
</comment>
<dbReference type="Gene3D" id="3.40.50.300">
    <property type="entry name" value="P-loop containing nucleotide triphosphate hydrolases"/>
    <property type="match status" value="1"/>
</dbReference>
<dbReference type="PANTHER" id="PTHR24221:SF654">
    <property type="entry name" value="ATP-BINDING CASSETTE SUB-FAMILY B MEMBER 6"/>
    <property type="match status" value="1"/>
</dbReference>
<dbReference type="InterPro" id="IPR017871">
    <property type="entry name" value="ABC_transporter-like_CS"/>
</dbReference>
<keyword evidence="4 10" id="KW-0067">ATP-binding</keyword>
<keyword evidence="3" id="KW-0547">Nucleotide-binding</keyword>
<evidence type="ECO:0000259" key="9">
    <source>
        <dbReference type="PROSITE" id="PS50929"/>
    </source>
</evidence>
<feature type="transmembrane region" description="Helical" evidence="7">
    <location>
        <begin position="120"/>
        <end position="137"/>
    </location>
</feature>
<dbReference type="InterPro" id="IPR027417">
    <property type="entry name" value="P-loop_NTPase"/>
</dbReference>
<sequence>MALAFLMMVLEGSTLGLLSYMIEPLFDRVFAPGGAGALIWVGGGILALFLARAVTSILGRWLLAKVNQSSAGAMQGDLLGHLLTLDSRFFQENSPGQLIERVQGDTLAVQGAATMVIGGIGRDVVSLVGLFAVTLMIDPVWTLAALVGAPLLLLPALVLRRYLRRKAMHTRQQAGLRATRLDEIFHGIQAVKLNRMEGYQTARFRRIVDTIVRAEVKTVVGRSAMPALVDVITGLGFFAVLMLGGSEVAAGERTTGEFMSFFTAMALTFQPIRRLGDLAGQWQVAEASLERVYTLFDTRPSGSRPALSRARPAPGAPEIRFEGVSFTYPDRPVLENLSFTAEAGKVTALVGASGAGKSTVFQLIAALAEPQAGRILIGGVDVQEMSLADQRALLASVTQDSALFDETLRENLLLGRADVDEARLTAALADAEVAGFTDSLPLGLETPAGPRGSALSGGQRQRIAIARALLADAPVLLLDEATSALDTRTEAAVSAALARAQAGRTTLVIAHRLSTVKGADRILVLDHGRLIEEGTHDSLMARGGAYAQLQQAQLRD</sequence>
<keyword evidence="11" id="KW-1185">Reference proteome</keyword>
<feature type="domain" description="ABC transmembrane type-1" evidence="9">
    <location>
        <begin position="2"/>
        <end position="283"/>
    </location>
</feature>
<dbReference type="RefSeq" id="WP_197641791.1">
    <property type="nucleotide sequence ID" value="NZ_JAEACP010000001.1"/>
</dbReference>
<dbReference type="InterPro" id="IPR039421">
    <property type="entry name" value="Type_1_exporter"/>
</dbReference>